<reference evidence="2" key="1">
    <citation type="submission" date="2018-05" db="EMBL/GenBank/DDBJ databases">
        <title>Leptospira yasudae sp. nov. and Leptospira stimsonii sp. nov., two pathogenic species of the genus Leptospira isolated from environmental sources.</title>
        <authorList>
            <person name="Casanovas-Massana A."/>
            <person name="Hamond C."/>
            <person name="Santos L.A."/>
            <person name="Hacker K.P."/>
            <person name="Balassiano I."/>
            <person name="Medeiros M.A."/>
            <person name="Reis M.G."/>
            <person name="Ko A.I."/>
            <person name="Wunder E.A."/>
        </authorList>
    </citation>
    <scope>NUCLEOTIDE SEQUENCE [LARGE SCALE GENOMIC DNA]</scope>
    <source>
        <strain evidence="2">AMB6-RJ</strain>
    </source>
</reference>
<gene>
    <name evidence="1" type="ORF">DLM78_22200</name>
</gene>
<name>A0A8B3CID4_9LEPT</name>
<comment type="caution">
    <text evidence="1">The sequence shown here is derived from an EMBL/GenBank/DDBJ whole genome shotgun (WGS) entry which is preliminary data.</text>
</comment>
<dbReference type="AlphaFoldDB" id="A0A8B3CID4"/>
<dbReference type="RefSeq" id="WP_118983949.1">
    <property type="nucleotide sequence ID" value="NZ_QHCS01000010.1"/>
</dbReference>
<dbReference type="EMBL" id="QHCS01000010">
    <property type="protein sequence ID" value="RHX83222.1"/>
    <property type="molecule type" value="Genomic_DNA"/>
</dbReference>
<dbReference type="Proteomes" id="UP000266669">
    <property type="component" value="Unassembled WGS sequence"/>
</dbReference>
<sequence length="455" mass="48335">MKSFKNDYLKDNAIRAYADNLVSVEASARMDAFSNLQTSLNSKINNASKGIPNGVATLDTNGLLTQSQRPPVVASGNVFIFRPGETSPSGNVYNDWTSMIVAAQSKQGLKYIQFDDSLQGIVVPVDNVNFSEFILLPRYKKANYIEVNFSSGFLLSTWPIEIRGLNLKFTSHFNDNSGTNAFSMIDASIQYSGTTSNGVDFFSGSLTILMRNSQIVGPGNSLFSLANRSLQISAVSGLCNVDPNLIKGNASGSLNVTNYGASSLSIGSGIVQSQSSFLGTRTDIDFEHTLERTILSKGQLITKNGSGNFVATPVGADNELLAFDSTTATGLKSIPQPGALNSPGMKTITDYVRQSSPITSLLPAGNKTIDCSSANLFRITGGTATITISNLTENEVVNVVFESTGSAYSITWAGGTFLWPGAAVPIPTSTASRKDIYTFIKINGAIFGSAVLNMG</sequence>
<protein>
    <submittedName>
        <fullName evidence="1">Uncharacterized protein</fullName>
    </submittedName>
</protein>
<accession>A0A8B3CID4</accession>
<proteinExistence type="predicted"/>
<organism evidence="1 2">
    <name type="scientific">Leptospira stimsonii</name>
    <dbReference type="NCBI Taxonomy" id="2202203"/>
    <lineage>
        <taxon>Bacteria</taxon>
        <taxon>Pseudomonadati</taxon>
        <taxon>Spirochaetota</taxon>
        <taxon>Spirochaetia</taxon>
        <taxon>Leptospirales</taxon>
        <taxon>Leptospiraceae</taxon>
        <taxon>Leptospira</taxon>
    </lineage>
</organism>
<evidence type="ECO:0000313" key="2">
    <source>
        <dbReference type="Proteomes" id="UP000266669"/>
    </source>
</evidence>
<evidence type="ECO:0000313" key="1">
    <source>
        <dbReference type="EMBL" id="RHX83222.1"/>
    </source>
</evidence>